<evidence type="ECO:0000313" key="16">
    <source>
        <dbReference type="EMBL" id="GGD22621.1"/>
    </source>
</evidence>
<sequence>MSVGFVMLVHTALDRAEQVARHWARHDCPVVIHVDRKVKRRDHAAFVEALSDLDNVRFSQRFSCEWGTWSLVEASQAASELLLKEFAEVRHVFLASGSCLPLRPVQELKDYLAERPMTNFIESVTTVDVPWTVGGLDEERFTLRFPFSWKRQRHLFDAYVHLQRRLNINRKIPDGLVPHLGSQWWCLTRQTLTAILEDPDRASYDRYFSKVWIPDESYYQTLVRLYSTNIESRSLTLSKFDFQGKPHIFYDDHMQLLRRSDCFVARKIWPHADKLYDGFLSEDATIVTGAEPNPGKIDRIFSKAVERRTKGRPGLYMQSRFPNEGWENGPTSAPYAVFEGFAELFEDFDDWLTRMVGARVHGHLFGPDRVEFAGGQKVFAGALSDSAELRDYNPHAFLTSLIWNTRGERQCFQYGPRDTQDISWFLAKDPNAAISVISGAWAVPLFYSNANFSDIRKQAARLQKIEAEHLDALKSFYAKARVRIWTLADFVENPMEPLQTIIDELGNRTSHRLTEAPRMVSLDGFGQFLQNLKNQGMHPHLMGDFPVSNLVAHDRKKPRKPYLVN</sequence>
<evidence type="ECO:0000256" key="9">
    <source>
        <dbReference type="ARBA" id="ARBA00022989"/>
    </source>
</evidence>
<name>A0ABQ1QC40_9RHOB</name>
<evidence type="ECO:0000256" key="4">
    <source>
        <dbReference type="ARBA" id="ARBA00022679"/>
    </source>
</evidence>
<keyword evidence="8" id="KW-0735">Signal-anchor</keyword>
<comment type="subcellular location">
    <subcellularLocation>
        <location evidence="2">Endoplasmic reticulum membrane</location>
        <topology evidence="2">Single-pass type II membrane protein</topology>
    </subcellularLocation>
    <subcellularLocation>
        <location evidence="1">Golgi apparatus membrane</location>
        <topology evidence="1">Single-pass type II membrane protein</topology>
    </subcellularLocation>
</comment>
<keyword evidence="4 16" id="KW-0808">Transferase</keyword>
<evidence type="ECO:0000256" key="7">
    <source>
        <dbReference type="ARBA" id="ARBA00022824"/>
    </source>
</evidence>
<dbReference type="Pfam" id="PF19349">
    <property type="entry name" value="DUF5927"/>
    <property type="match status" value="1"/>
</dbReference>
<keyword evidence="7" id="KW-0256">Endoplasmic reticulum</keyword>
<evidence type="ECO:0000259" key="15">
    <source>
        <dbReference type="Pfam" id="PF19349"/>
    </source>
</evidence>
<keyword evidence="10" id="KW-0333">Golgi apparatus</keyword>
<reference evidence="17" key="1">
    <citation type="journal article" date="2019" name="Int. J. Syst. Evol. Microbiol.">
        <title>The Global Catalogue of Microorganisms (GCM) 10K type strain sequencing project: providing services to taxonomists for standard genome sequencing and annotation.</title>
        <authorList>
            <consortium name="The Broad Institute Genomics Platform"/>
            <consortium name="The Broad Institute Genome Sequencing Center for Infectious Disease"/>
            <person name="Wu L."/>
            <person name="Ma J."/>
        </authorList>
    </citation>
    <scope>NUCLEOTIDE SEQUENCE [LARGE SCALE GENOMIC DNA]</scope>
    <source>
        <strain evidence="17">CGMCC 1.12922</strain>
    </source>
</reference>
<dbReference type="Proteomes" id="UP000617355">
    <property type="component" value="Unassembled WGS sequence"/>
</dbReference>
<gene>
    <name evidence="16" type="ORF">GCM10011358_03910</name>
</gene>
<keyword evidence="17" id="KW-1185">Reference proteome</keyword>
<evidence type="ECO:0000256" key="3">
    <source>
        <dbReference type="ARBA" id="ARBA00022676"/>
    </source>
</evidence>
<keyword evidence="13" id="KW-0325">Glycoprotein</keyword>
<evidence type="ECO:0000256" key="8">
    <source>
        <dbReference type="ARBA" id="ARBA00022968"/>
    </source>
</evidence>
<evidence type="ECO:0000256" key="1">
    <source>
        <dbReference type="ARBA" id="ARBA00004323"/>
    </source>
</evidence>
<evidence type="ECO:0000256" key="10">
    <source>
        <dbReference type="ARBA" id="ARBA00023034"/>
    </source>
</evidence>
<dbReference type="InterPro" id="IPR043538">
    <property type="entry name" value="XYLT"/>
</dbReference>
<dbReference type="EMBL" id="BMGI01000001">
    <property type="protein sequence ID" value="GGD22621.1"/>
    <property type="molecule type" value="Genomic_DNA"/>
</dbReference>
<protein>
    <recommendedName>
        <fullName evidence="14">Peptide O-xylosyltransferase</fullName>
    </recommendedName>
</protein>
<dbReference type="InterPro" id="IPR045971">
    <property type="entry name" value="DUF5927"/>
</dbReference>
<proteinExistence type="predicted"/>
<dbReference type="PANTHER" id="PTHR46025">
    <property type="entry name" value="XYLOSYLTRANSFERASE OXT"/>
    <property type="match status" value="1"/>
</dbReference>
<dbReference type="Pfam" id="PF02485">
    <property type="entry name" value="Branch"/>
    <property type="match status" value="1"/>
</dbReference>
<comment type="caution">
    <text evidence="16">The sequence shown here is derived from an EMBL/GenBank/DDBJ whole genome shotgun (WGS) entry which is preliminary data.</text>
</comment>
<evidence type="ECO:0000256" key="12">
    <source>
        <dbReference type="ARBA" id="ARBA00023157"/>
    </source>
</evidence>
<dbReference type="GO" id="GO:0016740">
    <property type="term" value="F:transferase activity"/>
    <property type="evidence" value="ECO:0007669"/>
    <property type="project" value="UniProtKB-KW"/>
</dbReference>
<evidence type="ECO:0000256" key="14">
    <source>
        <dbReference type="ARBA" id="ARBA00042865"/>
    </source>
</evidence>
<accession>A0ABQ1QC40</accession>
<keyword evidence="6" id="KW-0479">Metal-binding</keyword>
<feature type="domain" description="DUF5927" evidence="15">
    <location>
        <begin position="266"/>
        <end position="565"/>
    </location>
</feature>
<dbReference type="PANTHER" id="PTHR46025:SF3">
    <property type="entry name" value="XYLOSYLTRANSFERASE OXT"/>
    <property type="match status" value="1"/>
</dbReference>
<keyword evidence="11" id="KW-0472">Membrane</keyword>
<evidence type="ECO:0000256" key="13">
    <source>
        <dbReference type="ARBA" id="ARBA00023180"/>
    </source>
</evidence>
<dbReference type="RefSeq" id="WP_188525926.1">
    <property type="nucleotide sequence ID" value="NZ_BMGI01000001.1"/>
</dbReference>
<keyword evidence="3" id="KW-0328">Glycosyltransferase</keyword>
<evidence type="ECO:0000313" key="17">
    <source>
        <dbReference type="Proteomes" id="UP000617355"/>
    </source>
</evidence>
<keyword evidence="12" id="KW-1015">Disulfide bond</keyword>
<evidence type="ECO:0000256" key="6">
    <source>
        <dbReference type="ARBA" id="ARBA00022723"/>
    </source>
</evidence>
<evidence type="ECO:0000256" key="2">
    <source>
        <dbReference type="ARBA" id="ARBA00004648"/>
    </source>
</evidence>
<evidence type="ECO:0000256" key="11">
    <source>
        <dbReference type="ARBA" id="ARBA00023136"/>
    </source>
</evidence>
<keyword evidence="5" id="KW-0812">Transmembrane</keyword>
<organism evidence="16 17">
    <name type="scientific">Sinisalibacter lacisalsi</name>
    <dbReference type="NCBI Taxonomy" id="1526570"/>
    <lineage>
        <taxon>Bacteria</taxon>
        <taxon>Pseudomonadati</taxon>
        <taxon>Pseudomonadota</taxon>
        <taxon>Alphaproteobacteria</taxon>
        <taxon>Rhodobacterales</taxon>
        <taxon>Roseobacteraceae</taxon>
        <taxon>Sinisalibacter</taxon>
    </lineage>
</organism>
<dbReference type="InterPro" id="IPR003406">
    <property type="entry name" value="Glyco_trans_14"/>
</dbReference>
<keyword evidence="9" id="KW-1133">Transmembrane helix</keyword>
<evidence type="ECO:0000256" key="5">
    <source>
        <dbReference type="ARBA" id="ARBA00022692"/>
    </source>
</evidence>